<evidence type="ECO:0000256" key="3">
    <source>
        <dbReference type="ARBA" id="ARBA00023242"/>
    </source>
</evidence>
<evidence type="ECO:0000256" key="6">
    <source>
        <dbReference type="SAM" id="Coils"/>
    </source>
</evidence>
<evidence type="ECO:0000259" key="8">
    <source>
        <dbReference type="PROSITE" id="PS50071"/>
    </source>
</evidence>
<dbReference type="PROSITE" id="PS51913">
    <property type="entry name" value="HTH_HARE"/>
    <property type="match status" value="1"/>
</dbReference>
<dbReference type="InterPro" id="IPR044977">
    <property type="entry name" value="RLT1-3"/>
</dbReference>
<comment type="caution">
    <text evidence="11">The sequence shown here is derived from an EMBL/GenBank/DDBJ whole genome shotgun (WGS) entry which is preliminary data.</text>
</comment>
<feature type="region of interest" description="Disordered" evidence="7">
    <location>
        <begin position="909"/>
        <end position="931"/>
    </location>
</feature>
<feature type="domain" description="Homeobox" evidence="8">
    <location>
        <begin position="24"/>
        <end position="84"/>
    </location>
</feature>
<dbReference type="SMART" id="SM00571">
    <property type="entry name" value="DDT"/>
    <property type="match status" value="1"/>
</dbReference>
<feature type="compositionally biased region" description="Acidic residues" evidence="7">
    <location>
        <begin position="1746"/>
        <end position="1755"/>
    </location>
</feature>
<feature type="compositionally biased region" description="Gly residues" evidence="7">
    <location>
        <begin position="1"/>
        <end position="14"/>
    </location>
</feature>
<dbReference type="GO" id="GO:0003677">
    <property type="term" value="F:DNA binding"/>
    <property type="evidence" value="ECO:0007669"/>
    <property type="project" value="UniProtKB-UniRule"/>
</dbReference>
<dbReference type="InterPro" id="IPR009057">
    <property type="entry name" value="Homeodomain-like_sf"/>
</dbReference>
<feature type="compositionally biased region" description="Basic residues" evidence="7">
    <location>
        <begin position="1668"/>
        <end position="1687"/>
    </location>
</feature>
<protein>
    <recommendedName>
        <fullName evidence="13">Homeobox-DDT domain protein RLT2</fullName>
    </recommendedName>
</protein>
<feature type="region of interest" description="Disordered" evidence="7">
    <location>
        <begin position="1636"/>
        <end position="1712"/>
    </location>
</feature>
<dbReference type="Proteomes" id="UP000593576">
    <property type="component" value="Unassembled WGS sequence"/>
</dbReference>
<dbReference type="Pfam" id="PF05066">
    <property type="entry name" value="HARE-HTH"/>
    <property type="match status" value="1"/>
</dbReference>
<comment type="subcellular location">
    <subcellularLocation>
        <location evidence="1 4 5">Nucleus</location>
    </subcellularLocation>
</comment>
<evidence type="ECO:0000313" key="11">
    <source>
        <dbReference type="EMBL" id="MBA0863498.1"/>
    </source>
</evidence>
<feature type="coiled-coil region" evidence="6">
    <location>
        <begin position="414"/>
        <end position="523"/>
    </location>
</feature>
<accession>A0A7J9LXS1</accession>
<dbReference type="PROSITE" id="PS50827">
    <property type="entry name" value="DDT"/>
    <property type="match status" value="1"/>
</dbReference>
<dbReference type="Gene3D" id="1.10.10.60">
    <property type="entry name" value="Homeodomain-like"/>
    <property type="match status" value="1"/>
</dbReference>
<keyword evidence="2" id="KW-0804">Transcription</keyword>
<feature type="compositionally biased region" description="Basic and acidic residues" evidence="7">
    <location>
        <begin position="1795"/>
        <end position="1805"/>
    </location>
</feature>
<dbReference type="InterPro" id="IPR018501">
    <property type="entry name" value="DDT_dom"/>
</dbReference>
<dbReference type="GO" id="GO:0005634">
    <property type="term" value="C:nucleus"/>
    <property type="evidence" value="ECO:0007669"/>
    <property type="project" value="UniProtKB-SubCell"/>
</dbReference>
<dbReference type="InterPro" id="IPR028942">
    <property type="entry name" value="WHIM1_dom"/>
</dbReference>
<dbReference type="Pfam" id="PF15613">
    <property type="entry name" value="WSD"/>
    <property type="match status" value="1"/>
</dbReference>
<dbReference type="Pfam" id="PF15612">
    <property type="entry name" value="WHIM1"/>
    <property type="match status" value="1"/>
</dbReference>
<feature type="compositionally biased region" description="Acidic residues" evidence="7">
    <location>
        <begin position="1766"/>
        <end position="1784"/>
    </location>
</feature>
<keyword evidence="4 5" id="KW-0238">DNA-binding</keyword>
<keyword evidence="4 5" id="KW-0371">Homeobox</keyword>
<dbReference type="InterPro" id="IPR001356">
    <property type="entry name" value="HD"/>
</dbReference>
<name>A0A7J9LXS1_GOSSC</name>
<dbReference type="InterPro" id="IPR007759">
    <property type="entry name" value="Asxl_HARE-HTH"/>
</dbReference>
<organism evidence="11 12">
    <name type="scientific">Gossypium schwendimanii</name>
    <name type="common">Cotton</name>
    <dbReference type="NCBI Taxonomy" id="34291"/>
    <lineage>
        <taxon>Eukaryota</taxon>
        <taxon>Viridiplantae</taxon>
        <taxon>Streptophyta</taxon>
        <taxon>Embryophyta</taxon>
        <taxon>Tracheophyta</taxon>
        <taxon>Spermatophyta</taxon>
        <taxon>Magnoliopsida</taxon>
        <taxon>eudicotyledons</taxon>
        <taxon>Gunneridae</taxon>
        <taxon>Pentapetalae</taxon>
        <taxon>rosids</taxon>
        <taxon>malvids</taxon>
        <taxon>Malvales</taxon>
        <taxon>Malvaceae</taxon>
        <taxon>Malvoideae</taxon>
        <taxon>Gossypium</taxon>
    </lineage>
</organism>
<evidence type="ECO:0000256" key="1">
    <source>
        <dbReference type="ARBA" id="ARBA00004123"/>
    </source>
</evidence>
<dbReference type="PROSITE" id="PS50071">
    <property type="entry name" value="HOMEOBOX_2"/>
    <property type="match status" value="1"/>
</dbReference>
<feature type="region of interest" description="Disordered" evidence="7">
    <location>
        <begin position="1"/>
        <end position="33"/>
    </location>
</feature>
<evidence type="ECO:0000256" key="7">
    <source>
        <dbReference type="SAM" id="MobiDB-lite"/>
    </source>
</evidence>
<dbReference type="PANTHER" id="PTHR36968:SF5">
    <property type="entry name" value="HOMEOBOX-DDT DOMAIN PROTEIN RLT2"/>
    <property type="match status" value="1"/>
</dbReference>
<keyword evidence="6" id="KW-0175">Coiled coil</keyword>
<dbReference type="EMBL" id="JABFAF010000008">
    <property type="protein sequence ID" value="MBA0863498.1"/>
    <property type="molecule type" value="Genomic_DNA"/>
</dbReference>
<keyword evidence="3 4" id="KW-0539">Nucleus</keyword>
<evidence type="ECO:0000313" key="12">
    <source>
        <dbReference type="Proteomes" id="UP000593576"/>
    </source>
</evidence>
<feature type="compositionally biased region" description="Basic and acidic residues" evidence="7">
    <location>
        <begin position="909"/>
        <end position="930"/>
    </location>
</feature>
<feature type="domain" description="HTH HARE-type" evidence="10">
    <location>
        <begin position="778"/>
        <end position="847"/>
    </location>
</feature>
<evidence type="ECO:0000256" key="4">
    <source>
        <dbReference type="PROSITE-ProRule" id="PRU00108"/>
    </source>
</evidence>
<feature type="DNA-binding region" description="Homeobox" evidence="4">
    <location>
        <begin position="26"/>
        <end position="85"/>
    </location>
</feature>
<feature type="region of interest" description="Disordered" evidence="7">
    <location>
        <begin position="1728"/>
        <end position="1822"/>
    </location>
</feature>
<feature type="domain" description="DDT" evidence="9">
    <location>
        <begin position="596"/>
        <end position="655"/>
    </location>
</feature>
<reference evidence="11 12" key="1">
    <citation type="journal article" date="2019" name="Genome Biol. Evol.">
        <title>Insights into the evolution of the New World diploid cottons (Gossypium, subgenus Houzingenia) based on genome sequencing.</title>
        <authorList>
            <person name="Grover C.E."/>
            <person name="Arick M.A. 2nd"/>
            <person name="Thrash A."/>
            <person name="Conover J.L."/>
            <person name="Sanders W.S."/>
            <person name="Peterson D.G."/>
            <person name="Frelichowski J.E."/>
            <person name="Scheffler J.A."/>
            <person name="Scheffler B.E."/>
            <person name="Wendel J.F."/>
        </authorList>
    </citation>
    <scope>NUCLEOTIDE SEQUENCE [LARGE SCALE GENOMIC DNA]</scope>
    <source>
        <strain evidence="11">1</strain>
        <tissue evidence="11">Leaf</tissue>
    </source>
</reference>
<evidence type="ECO:0000256" key="5">
    <source>
        <dbReference type="RuleBase" id="RU000682"/>
    </source>
</evidence>
<evidence type="ECO:0000259" key="10">
    <source>
        <dbReference type="PROSITE" id="PS51913"/>
    </source>
</evidence>
<proteinExistence type="predicted"/>
<dbReference type="InterPro" id="IPR028941">
    <property type="entry name" value="WHIM2_dom"/>
</dbReference>
<dbReference type="SMART" id="SM00389">
    <property type="entry name" value="HOX"/>
    <property type="match status" value="1"/>
</dbReference>
<dbReference type="Pfam" id="PF00046">
    <property type="entry name" value="Homeodomain"/>
    <property type="match status" value="1"/>
</dbReference>
<dbReference type="Pfam" id="PF02791">
    <property type="entry name" value="DDT"/>
    <property type="match status" value="1"/>
</dbReference>
<gene>
    <name evidence="11" type="ORF">Goshw_021903</name>
</gene>
<evidence type="ECO:0000256" key="2">
    <source>
        <dbReference type="ARBA" id="ARBA00023163"/>
    </source>
</evidence>
<dbReference type="PANTHER" id="PTHR36968">
    <property type="entry name" value="HOMEOBOX-DDT DOMAIN PROTEIN RLT2"/>
    <property type="match status" value="1"/>
</dbReference>
<feature type="compositionally biased region" description="Basic and acidic residues" evidence="7">
    <location>
        <begin position="15"/>
        <end position="27"/>
    </location>
</feature>
<dbReference type="GO" id="GO:0006357">
    <property type="term" value="P:regulation of transcription by RNA polymerase II"/>
    <property type="evidence" value="ECO:0007669"/>
    <property type="project" value="InterPro"/>
</dbReference>
<dbReference type="CDD" id="cd00086">
    <property type="entry name" value="homeodomain"/>
    <property type="match status" value="1"/>
</dbReference>
<dbReference type="SUPFAM" id="SSF46689">
    <property type="entry name" value="Homeodomain-like"/>
    <property type="match status" value="1"/>
</dbReference>
<evidence type="ECO:0008006" key="13">
    <source>
        <dbReference type="Google" id="ProtNLM"/>
    </source>
</evidence>
<keyword evidence="12" id="KW-1185">Reference proteome</keyword>
<sequence length="1822" mass="204364">METGGINGGDGGSSEGEKKKPQEGEAKVKRKMKTASQLEVLEKTYATEMYPSEATREELSVQLGLSDRQLQMWFCHRRLKDRKAAPLKRQRKDSTSSAHLVGVAGEEMGGSEAGNEHGLGGSSLLGDGLDLKRVVPRAGMTIPRYYEMPHSMAELELRAIKFAELQLGEPIRDDGPMFGMEFEPLPPGAFGAPIGKQLKLLSSCSKTHLALGFCNMLIVTSGGGLLQVRNSEEKVKTSIGASTAVQQKQPGGPFETKIYDRRDTKTVKGSVRAVCEYQFLLEQPTVRTETYGRFPLSVNYGLPTDGPNARALSLAAGSSSLLGNEQVQPGYGFPGQIPNLNLLPQQSRPGHLLPTASGEYDYVSRTNTSTNTALDANIGSHPIFALGSPFVSSDRRVCLDDDVLRKERKRKGEEDRIAREIEAHEKRIRRELEKQDMLKRKREEQIRKEMRRHEHEKRKEEERLLREKHREEERYQREQRRELERRKKFLMKESIRAERLRQKEELRKEKEAARLRAANDRAIARKLAKESMEPVEDEYLELMEIATSSQGLSLTLPLGFEALQNLDIFRDKLCEFPPKTVQLKRPFSIQPWNGSEENVGNLLMVWRFLITFADVLGLWPFTLDELVQAFHDYDPRLLGEIHVALLRSIIKDIEDVARTPSTGAGASQNSAANPGGGHPQIVEGAYAWGFDIRSWQRHLNVLTWPEILRQFALSAGFGPQLKKRNIDQAYLCDGNEGNDGEDIITNLRNGAAAENAIAIMQERGFSNPRRSRHRLTPGTVKFAAFHILSLEGSKGLTVLEVAEKIQKSGLRDLTTNKAQEASIAAAFSRDTKLFDRTAPSTYCVRSPYRKDPADAEAILSTARERIQVFKSEFLSIDAEVAERDEDSESDIPEDPVVDDLGAQINAKKEIHNSEERSSSVRETISGKEESGVMETPQVEVGNACKGLSSPHSGGFDKAKHIDASTEQSAGAASAGQEDMEIDESNPGELWVQGLMEGDYSDLSVEERLNALVALISIAIEGNFIRIVLKERLEAANALKKQIWTEAQLDKRRMKEDFVLRTYYSYMGNPVKNRLVMTSAECRESPQIIGDKKDHDSSVYHVVQQECLNNPQNDQNCLNNMSTEGNLPVQDFSFGPDNLQYQQPGYALDRSRSLLKSYIGHKAEEMYAYRSLPLGQDRRRNRYWRFTTTSCNDPGCGRIFIELLDGRWRLIDTEEVNFHLKQLLNSDTAGFDALLSSLDVRGIRESLLHAMLLKIEISFKEAVARNKLHVNERQKGDTAKKKANEMASGLDWSVYSESPSSILCGSDSDMSETSSFSIELGRDENEKNNALKRYQDFEKWMWKGCFSSLTFSVTKYGERMCKELLGVCDSCFNVYFVKDHHCPSCHTTYIASKSALIFSEHVAQCAQKMQMGAELALDGSVFSPLRIRLIKLKLALLEVRAFSFAPLLRFERKVSIPFEALQSTWTEDYRNSWGMKLDSSTTAEELLQILTLLESSIRRDYLSSKFETTSEVLPPSNLSGHHVDYSFNLEAVPVLPWIPKTTAAVALRLMEFNAAISYTLTQGAETKRDRGAEEFMELPPSKYAFVKNHQDDETMQTPNQVKYLQKASWDDVGIGFSGSGRGEVRRRGLGVICGGRYQRRPANSRSGSRERIATAKSRRLRPVVEWKSRSHRQGGRNHGRRSSRRPKVANRMVESAGEGESRKEIMGKSSRSCGMNAWNGDEVALLETGTADNGRSSESSGYKDEIRDECDYEAVDEYGGGFNGKDDDGEGSDYEIDGGEEDEIEERNLNGGYIKENSDEGVRDAADDLPYGYSTEGCSGFSE</sequence>
<dbReference type="OrthoDB" id="6159439at2759"/>
<feature type="compositionally biased region" description="Polar residues" evidence="7">
    <location>
        <begin position="1729"/>
        <end position="1739"/>
    </location>
</feature>
<evidence type="ECO:0000259" key="9">
    <source>
        <dbReference type="PROSITE" id="PS50827"/>
    </source>
</evidence>